<dbReference type="InterPro" id="IPR054612">
    <property type="entry name" value="Phage_capsid-like_C"/>
</dbReference>
<evidence type="ECO:0000256" key="1">
    <source>
        <dbReference type="ARBA" id="ARBA00004328"/>
    </source>
</evidence>
<dbReference type="NCBIfam" id="TIGR01554">
    <property type="entry name" value="major_cap_HK97"/>
    <property type="match status" value="1"/>
</dbReference>
<dbReference type="SUPFAM" id="SSF56563">
    <property type="entry name" value="Major capsid protein gp5"/>
    <property type="match status" value="1"/>
</dbReference>
<dbReference type="Proteomes" id="UP001327986">
    <property type="component" value="Chromosome"/>
</dbReference>
<dbReference type="AlphaFoldDB" id="A0AB38ZBH0"/>
<proteinExistence type="predicted"/>
<feature type="domain" description="Phage capsid-like C-terminal" evidence="2">
    <location>
        <begin position="34"/>
        <end position="301"/>
    </location>
</feature>
<evidence type="ECO:0000259" key="2">
    <source>
        <dbReference type="Pfam" id="PF05065"/>
    </source>
</evidence>
<dbReference type="RefSeq" id="WP_324665513.1">
    <property type="nucleotide sequence ID" value="NZ_CP141531.1"/>
</dbReference>
<protein>
    <submittedName>
        <fullName evidence="3">Phage major capsid protein</fullName>
    </submittedName>
</protein>
<dbReference type="EMBL" id="CP141531">
    <property type="protein sequence ID" value="WRO07939.1"/>
    <property type="molecule type" value="Genomic_DNA"/>
</dbReference>
<gene>
    <name evidence="3" type="ORF">VLL09_03355</name>
</gene>
<organism evidence="3 4">
    <name type="scientific">Dehalococcoides mccartyi</name>
    <dbReference type="NCBI Taxonomy" id="61435"/>
    <lineage>
        <taxon>Bacteria</taxon>
        <taxon>Bacillati</taxon>
        <taxon>Chloroflexota</taxon>
        <taxon>Dehalococcoidia</taxon>
        <taxon>Dehalococcoidales</taxon>
        <taxon>Dehalococcoidaceae</taxon>
        <taxon>Dehalococcoides</taxon>
    </lineage>
</organism>
<dbReference type="InterPro" id="IPR024455">
    <property type="entry name" value="Phage_capsid"/>
</dbReference>
<dbReference type="Gene3D" id="3.30.2400.10">
    <property type="entry name" value="Major capsid protein gp5"/>
    <property type="match status" value="1"/>
</dbReference>
<comment type="subcellular location">
    <subcellularLocation>
        <location evidence="1">Virion</location>
    </subcellularLocation>
</comment>
<evidence type="ECO:0000313" key="4">
    <source>
        <dbReference type="Proteomes" id="UP001327986"/>
    </source>
</evidence>
<sequence>MKTSTTYNRAFWNLVRGSSDQHNDLREGSDFQTGAYFLPNESTSRFLAALSKENLFRRIATTINATTKGGSIIASDACTAADWIPENSPIPDAEQLFKQYRVQEHKLAGITLLQNDFLQDTAFDIESYLTNEFARSFGKKEEWAFINGNGVNQPYGILHPTNGAEIGVTTSAVDGISFDEIIKLFFNLESEYRNRAAWIMNDETALALRKLKDASGNYLWRSTDDTILGKPVLISNFMPSPASGNKAIAFGDFSYYWIVERQNLSIRPIKEKYYVTDQIAYIGFEFLDGCLIRPEAIKLLQMSA</sequence>
<name>A0AB38ZBH0_9CHLR</name>
<accession>A0AB38ZBH0</accession>
<evidence type="ECO:0000313" key="3">
    <source>
        <dbReference type="EMBL" id="WRO07939.1"/>
    </source>
</evidence>
<dbReference type="Pfam" id="PF05065">
    <property type="entry name" value="Phage_capsid"/>
    <property type="match status" value="1"/>
</dbReference>
<reference evidence="3" key="1">
    <citation type="submission" date="2023-12" db="EMBL/GenBank/DDBJ databases">
        <title>Isolation of organohalide respiring bacteria Dehalococcoides mccartyi strain GPTCE1 in groundwater collected near a chemical plant in Suzhou, China.</title>
        <authorList>
            <person name="Liu G."/>
        </authorList>
    </citation>
    <scope>NUCLEOTIDE SEQUENCE</scope>
    <source>
        <strain evidence="3">GPTCE1</strain>
    </source>
</reference>